<name>A0A1F6DLQ2_9BACT</name>
<organism evidence="2 3">
    <name type="scientific">Candidatus Kaiserbacteria bacterium RIFCSPHIGHO2_02_FULL_54_22</name>
    <dbReference type="NCBI Taxonomy" id="1798495"/>
    <lineage>
        <taxon>Bacteria</taxon>
        <taxon>Candidatus Kaiseribacteriota</taxon>
    </lineage>
</organism>
<dbReference type="STRING" id="1798495.A3C19_03045"/>
<evidence type="ECO:0000256" key="1">
    <source>
        <dbReference type="SAM" id="MobiDB-lite"/>
    </source>
</evidence>
<comment type="caution">
    <text evidence="2">The sequence shown here is derived from an EMBL/GenBank/DDBJ whole genome shotgun (WGS) entry which is preliminary data.</text>
</comment>
<protein>
    <submittedName>
        <fullName evidence="2">Uncharacterized protein</fullName>
    </submittedName>
</protein>
<accession>A0A1F6DLQ2</accession>
<feature type="compositionally biased region" description="Basic and acidic residues" evidence="1">
    <location>
        <begin position="186"/>
        <end position="207"/>
    </location>
</feature>
<reference evidence="2 3" key="1">
    <citation type="journal article" date="2016" name="Nat. Commun.">
        <title>Thousands of microbial genomes shed light on interconnected biogeochemical processes in an aquifer system.</title>
        <authorList>
            <person name="Anantharaman K."/>
            <person name="Brown C.T."/>
            <person name="Hug L.A."/>
            <person name="Sharon I."/>
            <person name="Castelle C.J."/>
            <person name="Probst A.J."/>
            <person name="Thomas B.C."/>
            <person name="Singh A."/>
            <person name="Wilkins M.J."/>
            <person name="Karaoz U."/>
            <person name="Brodie E.L."/>
            <person name="Williams K.H."/>
            <person name="Hubbard S.S."/>
            <person name="Banfield J.F."/>
        </authorList>
    </citation>
    <scope>NUCLEOTIDE SEQUENCE [LARGE SCALE GENOMIC DNA]</scope>
</reference>
<evidence type="ECO:0000313" key="2">
    <source>
        <dbReference type="EMBL" id="OGG62220.1"/>
    </source>
</evidence>
<gene>
    <name evidence="2" type="ORF">A3C19_03045</name>
</gene>
<dbReference type="Proteomes" id="UP000178532">
    <property type="component" value="Unassembled WGS sequence"/>
</dbReference>
<feature type="region of interest" description="Disordered" evidence="1">
    <location>
        <begin position="186"/>
        <end position="219"/>
    </location>
</feature>
<dbReference type="EMBL" id="MFLI01000011">
    <property type="protein sequence ID" value="OGG62220.1"/>
    <property type="molecule type" value="Genomic_DNA"/>
</dbReference>
<evidence type="ECO:0000313" key="3">
    <source>
        <dbReference type="Proteomes" id="UP000178532"/>
    </source>
</evidence>
<dbReference type="AlphaFoldDB" id="A0A1F6DLQ2"/>
<proteinExistence type="predicted"/>
<sequence length="664" mass="77189">MENPAFLKKFPNLSNALEVIKAKERTEIRTGKKTKGDFESLIQNYLNRFTEFKNHIKEAKDGRSKDKAIGKFKSILMDRFITKYENIPENYWREKDEEGTMGPFFREINDHGLSGDWGKMNDEEKEKYKREHAETLIENQQGSLEEWLDYFLDDDLSGDIPDYLKYWIFRSVTNLQEYEKPKNWDNKNLERETTAKEGSGEKKKENEGQFPRRSKNSLKNYPDLHPEALRYVADAVVNKYKGQDNEFGYDIQPDEQEKFKQYLEQENFAKLYAWAMESFNPIPEELLPITDGEWVLYPKGSNVDEVVKKLKGKGTGLCIAGKGAAHRYLNSGDLHIFFSNDEEGNPSFPRVAIHVEDGQITEMRGIAYKQNIDPYITDVVSAKLPQFQNGSEYEKKSEDMKKLTEIENKVKERTPLSKDELIFLYEIEAPIRYFGMRRDPRIAELRDARDTEADMTVLFECAPEDIAHSVSEMRDTTKAYVGELESGIFDALPKTVEHIYTKFPEEWIKLRSIELGTGIKNGQAFQRAIKAQGMKVYISAKNLLESPDFKVVGEREHAELVEVSVRSFGFKKMTRYDKICERAKELGFELCPAEVGPQLRLQYTDQSLEEYLIVAMNAVNDSDGDPNVFHVTRDYDGLWLNAYNGRPDYEWSPEDRFIFLRPRK</sequence>